<keyword evidence="2" id="KW-0233">DNA recombination</keyword>
<gene>
    <name evidence="4" type="ORF">METZ01_LOCUS65925</name>
</gene>
<dbReference type="PANTHER" id="PTHR30563:SF0">
    <property type="entry name" value="DNA RECOMBINATION PROTEIN RMUC"/>
    <property type="match status" value="1"/>
</dbReference>
<accession>A0A381TC30</accession>
<dbReference type="InterPro" id="IPR003798">
    <property type="entry name" value="DNA_recombination_RmuC"/>
</dbReference>
<reference evidence="4" key="1">
    <citation type="submission" date="2018-05" db="EMBL/GenBank/DDBJ databases">
        <authorList>
            <person name="Lanie J.A."/>
            <person name="Ng W.-L."/>
            <person name="Kazmierczak K.M."/>
            <person name="Andrzejewski T.M."/>
            <person name="Davidsen T.M."/>
            <person name="Wayne K.J."/>
            <person name="Tettelin H."/>
            <person name="Glass J.I."/>
            <person name="Rusch D."/>
            <person name="Podicherti R."/>
            <person name="Tsui H.-C.T."/>
            <person name="Winkler M.E."/>
        </authorList>
    </citation>
    <scope>NUCLEOTIDE SEQUENCE</scope>
</reference>
<evidence type="ECO:0000313" key="4">
    <source>
        <dbReference type="EMBL" id="SVA13071.1"/>
    </source>
</evidence>
<dbReference type="PANTHER" id="PTHR30563">
    <property type="entry name" value="DNA RECOMBINATION PROTEIN RMUC"/>
    <property type="match status" value="1"/>
</dbReference>
<sequence>MDVLMLLVALLSLAVAAAAVVWAIRSARSASSSVDEAALAQRMAAEVRAQVGEAAVEALAANNEQFLALAEQRFEKQQEKTKNLLDPFEVQMKAIDETVGKLRTAHEQDKGAVEKMNVEMARRITELTSSTTTLSEALRSPTARGAWGENQLHNVIELAGMVPYCDYDEQVTGENREGATGRPDVRVRLPNGAHIAVDAKVPLSAYLDAQAATETAEVEGHLVRHAAALRAHVNALASKKYWEQNDGPAPEFVVLFVPGESFLADALRSDVSLLQDAMEKRVLLASPVNLLALLWSVARGWQEARVAENARQIADLGEDLYGRMGKVLEHLGKTGRGLDQAVRSYNDLIGSVEGRLLVTLRRFPELGVGTEDLDSPSEIESLPRTPHAPEPQDTDA</sequence>
<protein>
    <recommendedName>
        <fullName evidence="5">DNA recombination protein RmuC</fullName>
    </recommendedName>
</protein>
<proteinExistence type="predicted"/>
<evidence type="ECO:0000256" key="3">
    <source>
        <dbReference type="SAM" id="MobiDB-lite"/>
    </source>
</evidence>
<feature type="region of interest" description="Disordered" evidence="3">
    <location>
        <begin position="369"/>
        <end position="396"/>
    </location>
</feature>
<evidence type="ECO:0000256" key="2">
    <source>
        <dbReference type="ARBA" id="ARBA00023172"/>
    </source>
</evidence>
<dbReference type="AlphaFoldDB" id="A0A381TC30"/>
<dbReference type="Pfam" id="PF02646">
    <property type="entry name" value="RmuC"/>
    <property type="match status" value="1"/>
</dbReference>
<dbReference type="EMBL" id="UINC01004267">
    <property type="protein sequence ID" value="SVA13071.1"/>
    <property type="molecule type" value="Genomic_DNA"/>
</dbReference>
<keyword evidence="1" id="KW-0175">Coiled coil</keyword>
<dbReference type="GO" id="GO:0006310">
    <property type="term" value="P:DNA recombination"/>
    <property type="evidence" value="ECO:0007669"/>
    <property type="project" value="UniProtKB-KW"/>
</dbReference>
<organism evidence="4">
    <name type="scientific">marine metagenome</name>
    <dbReference type="NCBI Taxonomy" id="408172"/>
    <lineage>
        <taxon>unclassified sequences</taxon>
        <taxon>metagenomes</taxon>
        <taxon>ecological metagenomes</taxon>
    </lineage>
</organism>
<evidence type="ECO:0000256" key="1">
    <source>
        <dbReference type="ARBA" id="ARBA00023054"/>
    </source>
</evidence>
<name>A0A381TC30_9ZZZZ</name>
<evidence type="ECO:0008006" key="5">
    <source>
        <dbReference type="Google" id="ProtNLM"/>
    </source>
</evidence>